<dbReference type="EMBL" id="KN817536">
    <property type="protein sequence ID" value="KJA24646.1"/>
    <property type="molecule type" value="Genomic_DNA"/>
</dbReference>
<organism evidence="1 2">
    <name type="scientific">Hypholoma sublateritium (strain FD-334 SS-4)</name>
    <dbReference type="NCBI Taxonomy" id="945553"/>
    <lineage>
        <taxon>Eukaryota</taxon>
        <taxon>Fungi</taxon>
        <taxon>Dikarya</taxon>
        <taxon>Basidiomycota</taxon>
        <taxon>Agaricomycotina</taxon>
        <taxon>Agaricomycetes</taxon>
        <taxon>Agaricomycetidae</taxon>
        <taxon>Agaricales</taxon>
        <taxon>Agaricineae</taxon>
        <taxon>Strophariaceae</taxon>
        <taxon>Hypholoma</taxon>
    </lineage>
</organism>
<evidence type="ECO:0000313" key="1">
    <source>
        <dbReference type="EMBL" id="KJA24646.1"/>
    </source>
</evidence>
<accession>A0A0D2P7N9</accession>
<proteinExistence type="predicted"/>
<sequence length="367" mass="40706">MATPAKLPLDVLGYIVDIVGTSQSACSNYGLGTLNTLSLTCKFMVPICRRYLFSNLTFSFLHARGRSEFLLSHPIITTHYLKNLVLIVSPYFTIPELEYDLLQIICNSSSLTSITIRAAHGDWREFPERLKPTILALIRVPTLRHLTLDSTNNFPAAALSLCYGLTELTLNDIDNLDPPSADDIMQHPKITALVSSNCSVNTLAVLMGPISQSRVGEANPMIEFDHLRDASFDIETRAEASQICKVLERATCLEKLKILVLQHHVWPVGIGSSLAANPQSKLRYVTLDLGEFNEECGEDILFPLNHELGQLSAKNVLEVLTVEMQVNVDKGSGPITDWMAWATEFDKMLTDIGAFPALREKNGFPNF</sequence>
<protein>
    <recommendedName>
        <fullName evidence="3">F-box domain-containing protein</fullName>
    </recommendedName>
</protein>
<dbReference type="AlphaFoldDB" id="A0A0D2P7N9"/>
<dbReference type="SUPFAM" id="SSF52047">
    <property type="entry name" value="RNI-like"/>
    <property type="match status" value="1"/>
</dbReference>
<gene>
    <name evidence="1" type="ORF">HYPSUDRAFT_214519</name>
</gene>
<dbReference type="Proteomes" id="UP000054270">
    <property type="component" value="Unassembled WGS sequence"/>
</dbReference>
<evidence type="ECO:0008006" key="3">
    <source>
        <dbReference type="Google" id="ProtNLM"/>
    </source>
</evidence>
<keyword evidence="2" id="KW-1185">Reference proteome</keyword>
<name>A0A0D2P7N9_HYPSF</name>
<evidence type="ECO:0000313" key="2">
    <source>
        <dbReference type="Proteomes" id="UP000054270"/>
    </source>
</evidence>
<reference evidence="2" key="1">
    <citation type="submission" date="2014-04" db="EMBL/GenBank/DDBJ databases">
        <title>Evolutionary Origins and Diversification of the Mycorrhizal Mutualists.</title>
        <authorList>
            <consortium name="DOE Joint Genome Institute"/>
            <consortium name="Mycorrhizal Genomics Consortium"/>
            <person name="Kohler A."/>
            <person name="Kuo A."/>
            <person name="Nagy L.G."/>
            <person name="Floudas D."/>
            <person name="Copeland A."/>
            <person name="Barry K.W."/>
            <person name="Cichocki N."/>
            <person name="Veneault-Fourrey C."/>
            <person name="LaButti K."/>
            <person name="Lindquist E.A."/>
            <person name="Lipzen A."/>
            <person name="Lundell T."/>
            <person name="Morin E."/>
            <person name="Murat C."/>
            <person name="Riley R."/>
            <person name="Ohm R."/>
            <person name="Sun H."/>
            <person name="Tunlid A."/>
            <person name="Henrissat B."/>
            <person name="Grigoriev I.V."/>
            <person name="Hibbett D.S."/>
            <person name="Martin F."/>
        </authorList>
    </citation>
    <scope>NUCLEOTIDE SEQUENCE [LARGE SCALE GENOMIC DNA]</scope>
    <source>
        <strain evidence="2">FD-334 SS-4</strain>
    </source>
</reference>